<dbReference type="GO" id="GO:0016747">
    <property type="term" value="F:acyltransferase activity, transferring groups other than amino-acyl groups"/>
    <property type="evidence" value="ECO:0007669"/>
    <property type="project" value="InterPro"/>
</dbReference>
<keyword evidence="2 3" id="KW-0067">ATP-binding</keyword>
<dbReference type="PIRSF" id="PIRSF005751">
    <property type="entry name" value="Acet_citr_lig"/>
    <property type="match status" value="1"/>
</dbReference>
<dbReference type="InterPro" id="IPR013166">
    <property type="entry name" value="Citrate_lyase_ligase_C"/>
</dbReference>
<evidence type="ECO:0000256" key="2">
    <source>
        <dbReference type="ARBA" id="ARBA00022840"/>
    </source>
</evidence>
<dbReference type="Gene3D" id="3.40.50.620">
    <property type="entry name" value="HUPs"/>
    <property type="match status" value="1"/>
</dbReference>
<name>A0A437S8D8_9FIRM</name>
<proteinExistence type="predicted"/>
<feature type="domain" description="N-acetyltransferase" evidence="4">
    <location>
        <begin position="1"/>
        <end position="128"/>
    </location>
</feature>
<dbReference type="PANTHER" id="PTHR40599:SF1">
    <property type="entry name" value="[CITRATE [PRO-3S]-LYASE] LIGASE"/>
    <property type="match status" value="1"/>
</dbReference>
<dbReference type="Gene3D" id="3.40.630.30">
    <property type="match status" value="1"/>
</dbReference>
<evidence type="ECO:0000256" key="3">
    <source>
        <dbReference type="PIRNR" id="PIRNR005751"/>
    </source>
</evidence>
<gene>
    <name evidence="5" type="primary">citC</name>
    <name evidence="5" type="ORF">EF514_03100</name>
</gene>
<keyword evidence="1 3" id="KW-0547">Nucleotide-binding</keyword>
<dbReference type="GO" id="GO:0016829">
    <property type="term" value="F:lyase activity"/>
    <property type="evidence" value="ECO:0007669"/>
    <property type="project" value="UniProtKB-KW"/>
</dbReference>
<keyword evidence="3 5" id="KW-0436">Ligase</keyword>
<dbReference type="Proteomes" id="UP000288812">
    <property type="component" value="Unassembled WGS sequence"/>
</dbReference>
<keyword evidence="6" id="KW-1185">Reference proteome</keyword>
<dbReference type="Pfam" id="PF08218">
    <property type="entry name" value="Citrate_ly_lig"/>
    <property type="match status" value="1"/>
</dbReference>
<evidence type="ECO:0000313" key="5">
    <source>
        <dbReference type="EMBL" id="RVU55272.1"/>
    </source>
</evidence>
<reference evidence="5 6" key="1">
    <citation type="submission" date="2018-11" db="EMBL/GenBank/DDBJ databases">
        <title>Genome sequencing and assembly of Anaerosphaera sp. nov., GS7-6-2.</title>
        <authorList>
            <person name="Rettenmaier R."/>
            <person name="Liebl W."/>
            <person name="Zverlov V."/>
        </authorList>
    </citation>
    <scope>NUCLEOTIDE SEQUENCE [LARGE SCALE GENOMIC DNA]</scope>
    <source>
        <strain evidence="5 6">GS7-6-2</strain>
    </source>
</reference>
<evidence type="ECO:0000259" key="4">
    <source>
        <dbReference type="PROSITE" id="PS51186"/>
    </source>
</evidence>
<organism evidence="5 6">
    <name type="scientific">Anaerosphaera multitolerans</name>
    <dbReference type="NCBI Taxonomy" id="2487351"/>
    <lineage>
        <taxon>Bacteria</taxon>
        <taxon>Bacillati</taxon>
        <taxon>Bacillota</taxon>
        <taxon>Tissierellia</taxon>
        <taxon>Tissierellales</taxon>
        <taxon>Peptoniphilaceae</taxon>
        <taxon>Anaerosphaera</taxon>
    </lineage>
</organism>
<comment type="function">
    <text evidence="3">Acetylation of prosthetic group (2-(5''-phosphoribosyl)-3'-dephosphocoenzyme-A) of the gamma subunit of citrate lyase.</text>
</comment>
<dbReference type="PROSITE" id="PS51186">
    <property type="entry name" value="GNAT"/>
    <property type="match status" value="1"/>
</dbReference>
<evidence type="ECO:0000256" key="1">
    <source>
        <dbReference type="ARBA" id="ARBA00022741"/>
    </source>
</evidence>
<protein>
    <recommendedName>
        <fullName evidence="3">[Citrate [pro-3S]-lyase] ligase</fullName>
        <ecNumber evidence="3">6.2.1.22</ecNumber>
    </recommendedName>
</protein>
<accession>A0A437S8D8</accession>
<dbReference type="OrthoDB" id="9779753at2"/>
<dbReference type="RefSeq" id="WP_127723725.1">
    <property type="nucleotide sequence ID" value="NZ_RLIH01000003.1"/>
</dbReference>
<dbReference type="InterPro" id="IPR014729">
    <property type="entry name" value="Rossmann-like_a/b/a_fold"/>
</dbReference>
<sequence>MIEYKEAVYLIDRKRIESFLNENNLTLEKDVEYTVIAEENSRIVATGSVSGNVLKCFAIDEEYRNMAITNTIVSKLIEYQYNRGITHLFIFTKPGNKKIFTDFGFKLVAEVEEVALLDNKIDELYKIVEDLKNTNPENLESGVIVLNANPMTLGHLKLIEEAASQVKRLNLFMVIEDKSDFPYEFRYNVVKNATAHLKNVVLHRGNEYIISKNTFPTYFYKDTQTIIESYTSLDITIFAKYFVEALNIKKRFVGTEVTDIVTKEYNDKMKSILPMYGVEVVEIERYRVDGEIISASVVRKFLKEKDYKGAYRLLPQSTINALESEEGKRIVDGL</sequence>
<dbReference type="EC" id="6.2.1.22" evidence="3"/>
<dbReference type="InterPro" id="IPR005216">
    <property type="entry name" value="Citrate_lyase_ligase"/>
</dbReference>
<dbReference type="InterPro" id="IPR000182">
    <property type="entry name" value="GNAT_dom"/>
</dbReference>
<evidence type="ECO:0000313" key="6">
    <source>
        <dbReference type="Proteomes" id="UP000288812"/>
    </source>
</evidence>
<dbReference type="SMART" id="SM00764">
    <property type="entry name" value="Citrate_ly_lig"/>
    <property type="match status" value="1"/>
</dbReference>
<dbReference type="NCBIfam" id="TIGR00124">
    <property type="entry name" value="cit_ly_ligase"/>
    <property type="match status" value="1"/>
</dbReference>
<dbReference type="EMBL" id="RLIH01000003">
    <property type="protein sequence ID" value="RVU55272.1"/>
    <property type="molecule type" value="Genomic_DNA"/>
</dbReference>
<dbReference type="InterPro" id="IPR016181">
    <property type="entry name" value="Acyl_CoA_acyltransferase"/>
</dbReference>
<dbReference type="GO" id="GO:0008771">
    <property type="term" value="F:[citrate (pro-3S)-lyase] ligase activity"/>
    <property type="evidence" value="ECO:0007669"/>
    <property type="project" value="UniProtKB-EC"/>
</dbReference>
<comment type="caution">
    <text evidence="5">The sequence shown here is derived from an EMBL/GenBank/DDBJ whole genome shotgun (WGS) entry which is preliminary data.</text>
</comment>
<dbReference type="AlphaFoldDB" id="A0A437S8D8"/>
<comment type="catalytic activity">
    <reaction evidence="3">
        <text>holo-[citrate lyase ACP] + acetate + ATP = acetyl-[citrate lyase ACP] + AMP + diphosphate</text>
        <dbReference type="Rhea" id="RHEA:23788"/>
        <dbReference type="Rhea" id="RHEA-COMP:10158"/>
        <dbReference type="Rhea" id="RHEA-COMP:13710"/>
        <dbReference type="ChEBI" id="CHEBI:30089"/>
        <dbReference type="ChEBI" id="CHEBI:30616"/>
        <dbReference type="ChEBI" id="CHEBI:33019"/>
        <dbReference type="ChEBI" id="CHEBI:82683"/>
        <dbReference type="ChEBI" id="CHEBI:137976"/>
        <dbReference type="ChEBI" id="CHEBI:456215"/>
        <dbReference type="EC" id="6.2.1.22"/>
    </reaction>
</comment>
<keyword evidence="5" id="KW-0456">Lyase</keyword>
<dbReference type="SUPFAM" id="SSF52374">
    <property type="entry name" value="Nucleotidylyl transferase"/>
    <property type="match status" value="1"/>
</dbReference>
<dbReference type="SUPFAM" id="SSF55729">
    <property type="entry name" value="Acyl-CoA N-acyltransferases (Nat)"/>
    <property type="match status" value="1"/>
</dbReference>
<dbReference type="GO" id="GO:0005524">
    <property type="term" value="F:ATP binding"/>
    <property type="evidence" value="ECO:0007669"/>
    <property type="project" value="UniProtKB-UniRule"/>
</dbReference>
<dbReference type="PANTHER" id="PTHR40599">
    <property type="entry name" value="[CITRATE [PRO-3S]-LYASE] LIGASE"/>
    <property type="match status" value="1"/>
</dbReference>